<dbReference type="InterPro" id="IPR015421">
    <property type="entry name" value="PyrdxlP-dep_Trfase_major"/>
</dbReference>
<organism evidence="3 4">
    <name type="scientific">Dyadobacter jejuensis</name>
    <dbReference type="NCBI Taxonomy" id="1082580"/>
    <lineage>
        <taxon>Bacteria</taxon>
        <taxon>Pseudomonadati</taxon>
        <taxon>Bacteroidota</taxon>
        <taxon>Cytophagia</taxon>
        <taxon>Cytophagales</taxon>
        <taxon>Spirosomataceae</taxon>
        <taxon>Dyadobacter</taxon>
    </lineage>
</organism>
<dbReference type="OrthoDB" id="846426at2"/>
<protein>
    <submittedName>
        <fullName evidence="3">7-keto-8-aminopelargonate synthetase-like enzyme</fullName>
    </submittedName>
</protein>
<reference evidence="3 4" key="1">
    <citation type="submission" date="2018-03" db="EMBL/GenBank/DDBJ databases">
        <title>Genomic Encyclopedia of Archaeal and Bacterial Type Strains, Phase II (KMG-II): from individual species to whole genera.</title>
        <authorList>
            <person name="Goeker M."/>
        </authorList>
    </citation>
    <scope>NUCLEOTIDE SEQUENCE [LARGE SCALE GENOMIC DNA]</scope>
    <source>
        <strain evidence="3 4">DSM 100346</strain>
    </source>
</reference>
<evidence type="ECO:0000313" key="3">
    <source>
        <dbReference type="EMBL" id="PWJ53219.1"/>
    </source>
</evidence>
<dbReference type="InterPro" id="IPR050087">
    <property type="entry name" value="AON_synthase_class-II"/>
</dbReference>
<keyword evidence="4" id="KW-1185">Reference proteome</keyword>
<dbReference type="GO" id="GO:0016740">
    <property type="term" value="F:transferase activity"/>
    <property type="evidence" value="ECO:0007669"/>
    <property type="project" value="UniProtKB-KW"/>
</dbReference>
<comment type="caution">
    <text evidence="3">The sequence shown here is derived from an EMBL/GenBank/DDBJ whole genome shotgun (WGS) entry which is preliminary data.</text>
</comment>
<dbReference type="Gene3D" id="3.90.1150.10">
    <property type="entry name" value="Aspartate Aminotransferase, domain 1"/>
    <property type="match status" value="1"/>
</dbReference>
<evidence type="ECO:0000256" key="2">
    <source>
        <dbReference type="ARBA" id="ARBA00022679"/>
    </source>
</evidence>
<dbReference type="Proteomes" id="UP000245880">
    <property type="component" value="Unassembled WGS sequence"/>
</dbReference>
<dbReference type="RefSeq" id="WP_109678269.1">
    <property type="nucleotide sequence ID" value="NZ_QGDT01000025.1"/>
</dbReference>
<evidence type="ECO:0000256" key="1">
    <source>
        <dbReference type="ARBA" id="ARBA00001933"/>
    </source>
</evidence>
<dbReference type="AlphaFoldDB" id="A0A316A700"/>
<sequence>MIAFTNELPGRKVRLKDGSTALWFGGTDYLGMGHSECYRNYIQEGMTRFGTHYGSSRQGNLRIDTFEETENELAIYARAPACLTVSSGMLAGHLLHQEIKRLARKHAHDVQAHLPVHYHYAPGLHPTLWGPAYTPNHNSWASWAENTLKDINTSHESIHLIFTDTVRSPWVEAYDFEIFRTLSDNRQVWLIADDSHGLGLRGLDGKGAYEHLSQPFNGNLILLSSLNKALGIPAGAIWGPVTVMQELRHSPWFAGASPALPANLYALQQLLRQDYYPTALQKLRENILYFHTLFQPTTLFNHIPNYPVYCNSQIDLFKFLTQEGILGSCFSYPKASDPPALRLVLSAIHEKEDIEKLAVSCHAFEAGGIKL</sequence>
<proteinExistence type="predicted"/>
<dbReference type="Gene3D" id="3.40.640.10">
    <property type="entry name" value="Type I PLP-dependent aspartate aminotransferase-like (Major domain)"/>
    <property type="match status" value="1"/>
</dbReference>
<evidence type="ECO:0000313" key="4">
    <source>
        <dbReference type="Proteomes" id="UP000245880"/>
    </source>
</evidence>
<dbReference type="SUPFAM" id="SSF53383">
    <property type="entry name" value="PLP-dependent transferases"/>
    <property type="match status" value="1"/>
</dbReference>
<dbReference type="InterPro" id="IPR015424">
    <property type="entry name" value="PyrdxlP-dep_Trfase"/>
</dbReference>
<gene>
    <name evidence="3" type="ORF">CLV98_1252</name>
</gene>
<dbReference type="EMBL" id="QGDT01000025">
    <property type="protein sequence ID" value="PWJ53219.1"/>
    <property type="molecule type" value="Genomic_DNA"/>
</dbReference>
<dbReference type="InterPro" id="IPR015422">
    <property type="entry name" value="PyrdxlP-dep_Trfase_small"/>
</dbReference>
<keyword evidence="2" id="KW-0808">Transferase</keyword>
<comment type="cofactor">
    <cofactor evidence="1">
        <name>pyridoxal 5'-phosphate</name>
        <dbReference type="ChEBI" id="CHEBI:597326"/>
    </cofactor>
</comment>
<accession>A0A316A700</accession>
<dbReference type="PANTHER" id="PTHR13693">
    <property type="entry name" value="CLASS II AMINOTRANSFERASE/8-AMINO-7-OXONONANOATE SYNTHASE"/>
    <property type="match status" value="1"/>
</dbReference>
<name>A0A316A700_9BACT</name>